<dbReference type="EMBL" id="CP041016">
    <property type="protein sequence ID" value="QDC38385.1"/>
    <property type="molecule type" value="Genomic_DNA"/>
</dbReference>
<evidence type="ECO:0000313" key="3">
    <source>
        <dbReference type="Proteomes" id="UP000311469"/>
    </source>
</evidence>
<keyword evidence="1" id="KW-1133">Transmembrane helix</keyword>
<evidence type="ECO:0000313" key="2">
    <source>
        <dbReference type="EMBL" id="QDC38385.1"/>
    </source>
</evidence>
<dbReference type="Proteomes" id="UP000311469">
    <property type="component" value="Chromosome cSF1"/>
</dbReference>
<accession>A0A5B8CHI0</accession>
<organism evidence="2 3">
    <name type="scientific">Sphingobium fuliginis ATCC 27551</name>
    <dbReference type="NCBI Taxonomy" id="1208342"/>
    <lineage>
        <taxon>Bacteria</taxon>
        <taxon>Pseudomonadati</taxon>
        <taxon>Pseudomonadota</taxon>
        <taxon>Alphaproteobacteria</taxon>
        <taxon>Sphingomonadales</taxon>
        <taxon>Sphingomonadaceae</taxon>
        <taxon>Sphingobium</taxon>
    </lineage>
</organism>
<gene>
    <name evidence="2" type="ORF">FIL70_15230</name>
</gene>
<name>A0A5B8CHI0_SPHSA</name>
<sequence>MSRPEYRLRGQYVARHTFTVPEELTTHWDEPAPAPQLPRWYSLAAFLIMSSATIFAMCAMGRPGA</sequence>
<keyword evidence="1" id="KW-0472">Membrane</keyword>
<protein>
    <submittedName>
        <fullName evidence="2">Uncharacterized protein</fullName>
    </submittedName>
</protein>
<reference evidence="2 3" key="1">
    <citation type="submission" date="2019-06" db="EMBL/GenBank/DDBJ databases">
        <title>Genome organization and adaptive potential of archetypical organophosphate degarding Sphingobium fuliginis ATCC 27551.</title>
        <authorList>
            <person name="Sarwar A."/>
            <person name="Parthasarathy S."/>
            <person name="Singh C."/>
            <person name="Siddavattam D."/>
        </authorList>
    </citation>
    <scope>NUCLEOTIDE SEQUENCE [LARGE SCALE GENOMIC DNA]</scope>
    <source>
        <strain evidence="2 3">ATCC 27551</strain>
    </source>
</reference>
<feature type="transmembrane region" description="Helical" evidence="1">
    <location>
        <begin position="40"/>
        <end position="60"/>
    </location>
</feature>
<dbReference type="KEGG" id="sufl:FIL70_15230"/>
<proteinExistence type="predicted"/>
<evidence type="ECO:0000256" key="1">
    <source>
        <dbReference type="SAM" id="Phobius"/>
    </source>
</evidence>
<keyword evidence="1" id="KW-0812">Transmembrane</keyword>
<dbReference type="AlphaFoldDB" id="A0A5B8CHI0"/>
<dbReference type="RefSeq" id="WP_140042697.1">
    <property type="nucleotide sequence ID" value="NZ_CP041016.1"/>
</dbReference>